<dbReference type="Proteomes" id="UP000298111">
    <property type="component" value="Unassembled WGS sequence"/>
</dbReference>
<name>A0A6C1BXS8_9ACTN</name>
<evidence type="ECO:0000313" key="3">
    <source>
        <dbReference type="EMBL" id="TGG83940.1"/>
    </source>
</evidence>
<feature type="chain" id="PRO_5043680532" evidence="2">
    <location>
        <begin position="28"/>
        <end position="103"/>
    </location>
</feature>
<gene>
    <name evidence="3" type="ORF">D8771_13675</name>
</gene>
<dbReference type="GeneID" id="75185886"/>
<evidence type="ECO:0000256" key="1">
    <source>
        <dbReference type="SAM" id="MobiDB-lite"/>
    </source>
</evidence>
<reference evidence="3 4" key="1">
    <citation type="submission" date="2018-10" db="EMBL/GenBank/DDBJ databases">
        <title>Isolation of pseudouridimycin from Streptomyces albus DSM 40763.</title>
        <authorList>
            <person name="Rosenqvist P."/>
            <person name="Metsae-Ketelae M."/>
            <person name="Virta P."/>
        </authorList>
    </citation>
    <scope>NUCLEOTIDE SEQUENCE [LARGE SCALE GENOMIC DNA]</scope>
    <source>
        <strain evidence="3 4">DSM 40763</strain>
    </source>
</reference>
<feature type="compositionally biased region" description="Polar residues" evidence="1">
    <location>
        <begin position="37"/>
        <end position="57"/>
    </location>
</feature>
<protein>
    <submittedName>
        <fullName evidence="3">Uncharacterized protein</fullName>
    </submittedName>
</protein>
<feature type="region of interest" description="Disordered" evidence="1">
    <location>
        <begin position="79"/>
        <end position="103"/>
    </location>
</feature>
<feature type="compositionally biased region" description="Basic and acidic residues" evidence="1">
    <location>
        <begin position="84"/>
        <end position="103"/>
    </location>
</feature>
<proteinExistence type="predicted"/>
<evidence type="ECO:0000313" key="4">
    <source>
        <dbReference type="Proteomes" id="UP000298111"/>
    </source>
</evidence>
<dbReference type="InterPro" id="IPR006311">
    <property type="entry name" value="TAT_signal"/>
</dbReference>
<organism evidence="3 4">
    <name type="scientific">Streptomyces albus</name>
    <dbReference type="NCBI Taxonomy" id="1888"/>
    <lineage>
        <taxon>Bacteria</taxon>
        <taxon>Bacillati</taxon>
        <taxon>Actinomycetota</taxon>
        <taxon>Actinomycetes</taxon>
        <taxon>Kitasatosporales</taxon>
        <taxon>Streptomycetaceae</taxon>
        <taxon>Streptomyces</taxon>
    </lineage>
</organism>
<evidence type="ECO:0000256" key="2">
    <source>
        <dbReference type="SAM" id="SignalP"/>
    </source>
</evidence>
<dbReference type="EMBL" id="RCIY01000053">
    <property type="protein sequence ID" value="TGG83940.1"/>
    <property type="molecule type" value="Genomic_DNA"/>
</dbReference>
<comment type="caution">
    <text evidence="3">The sequence shown here is derived from an EMBL/GenBank/DDBJ whole genome shotgun (WGS) entry which is preliminary data.</text>
</comment>
<keyword evidence="2" id="KW-0732">Signal</keyword>
<dbReference type="PROSITE" id="PS51318">
    <property type="entry name" value="TAT"/>
    <property type="match status" value="1"/>
</dbReference>
<accession>A0A6C1BXS8</accession>
<dbReference type="RefSeq" id="WP_016473218.1">
    <property type="nucleotide sequence ID" value="NZ_CP048875.1"/>
</dbReference>
<feature type="region of interest" description="Disordered" evidence="1">
    <location>
        <begin position="33"/>
        <end position="59"/>
    </location>
</feature>
<sequence length="103" mass="10131">MATTRQFLTITAAVTGLAGLSAGPAGATSVIGLGNSAHHNGCTNSGPQHALQQTGAMGSSGGLTGSVLTLRLSAPANQCGDLGLPKEDKADQPPENAHVDIAE</sequence>
<feature type="signal peptide" evidence="2">
    <location>
        <begin position="1"/>
        <end position="27"/>
    </location>
</feature>
<dbReference type="AlphaFoldDB" id="A0A6C1BXS8"/>